<evidence type="ECO:0000256" key="4">
    <source>
        <dbReference type="ARBA" id="ARBA00022597"/>
    </source>
</evidence>
<feature type="domain" description="PTS EIIB type-4" evidence="8">
    <location>
        <begin position="1"/>
        <end position="161"/>
    </location>
</feature>
<protein>
    <submittedName>
        <fullName evidence="9">PTS sugar transporter subunit IIB</fullName>
    </submittedName>
</protein>
<dbReference type="Pfam" id="PF03830">
    <property type="entry name" value="PTSIIB_sorb"/>
    <property type="match status" value="1"/>
</dbReference>
<evidence type="ECO:0000313" key="10">
    <source>
        <dbReference type="Proteomes" id="UP001521150"/>
    </source>
</evidence>
<evidence type="ECO:0000259" key="8">
    <source>
        <dbReference type="PROSITE" id="PS51101"/>
    </source>
</evidence>
<evidence type="ECO:0000256" key="3">
    <source>
        <dbReference type="ARBA" id="ARBA00022490"/>
    </source>
</evidence>
<keyword evidence="7" id="KW-0418">Kinase</keyword>
<evidence type="ECO:0000313" key="9">
    <source>
        <dbReference type="EMBL" id="MCE7004899.1"/>
    </source>
</evidence>
<dbReference type="InterPro" id="IPR036667">
    <property type="entry name" value="PTS_IIB_sorbose-sp_sf"/>
</dbReference>
<evidence type="ECO:0000256" key="2">
    <source>
        <dbReference type="ARBA" id="ARBA00022448"/>
    </source>
</evidence>
<dbReference type="Gene3D" id="3.40.35.10">
    <property type="entry name" value="Phosphotransferase system, sorbose subfamily IIB component"/>
    <property type="match status" value="1"/>
</dbReference>
<keyword evidence="6" id="KW-0598">Phosphotransferase system</keyword>
<dbReference type="InterPro" id="IPR004720">
    <property type="entry name" value="PTS_IIB_sorbose-sp"/>
</dbReference>
<gene>
    <name evidence="9" type="ORF">LWC34_19010</name>
</gene>
<dbReference type="RefSeq" id="WP_233726520.1">
    <property type="nucleotide sequence ID" value="NZ_JAJVCN010000002.1"/>
</dbReference>
<keyword evidence="3" id="KW-0963">Cytoplasm</keyword>
<organism evidence="9 10">
    <name type="scientific">Kibdelosporangium philippinense</name>
    <dbReference type="NCBI Taxonomy" id="211113"/>
    <lineage>
        <taxon>Bacteria</taxon>
        <taxon>Bacillati</taxon>
        <taxon>Actinomycetota</taxon>
        <taxon>Actinomycetes</taxon>
        <taxon>Pseudonocardiales</taxon>
        <taxon>Pseudonocardiaceae</taxon>
        <taxon>Kibdelosporangium</taxon>
    </lineage>
</organism>
<dbReference type="PROSITE" id="PS51101">
    <property type="entry name" value="PTS_EIIB_TYPE_4"/>
    <property type="match status" value="1"/>
</dbReference>
<sequence length="161" mass="17708">MSQVHLRIDDRLIHGQVTVVWTAQLGVEHLVVANDEVAGDEFQRMLLPQAARGLPTSVLKVADVRSWCEQHRDVRVMVIAKHPEDAFELLRGGLDAAEVVVGNAAARPGEQATRLTRWVTVTPGQAQGYRELSESGTRFVCRLMPTDKGADLMSLLGKKGM</sequence>
<evidence type="ECO:0000256" key="1">
    <source>
        <dbReference type="ARBA" id="ARBA00004496"/>
    </source>
</evidence>
<keyword evidence="2" id="KW-0813">Transport</keyword>
<dbReference type="EMBL" id="JAJVCN010000002">
    <property type="protein sequence ID" value="MCE7004899.1"/>
    <property type="molecule type" value="Genomic_DNA"/>
</dbReference>
<keyword evidence="10" id="KW-1185">Reference proteome</keyword>
<comment type="subcellular location">
    <subcellularLocation>
        <location evidence="1">Cytoplasm</location>
    </subcellularLocation>
</comment>
<comment type="caution">
    <text evidence="9">The sequence shown here is derived from an EMBL/GenBank/DDBJ whole genome shotgun (WGS) entry which is preliminary data.</text>
</comment>
<accession>A0ABS8ZCH5</accession>
<dbReference type="Proteomes" id="UP001521150">
    <property type="component" value="Unassembled WGS sequence"/>
</dbReference>
<evidence type="ECO:0000256" key="5">
    <source>
        <dbReference type="ARBA" id="ARBA00022679"/>
    </source>
</evidence>
<name>A0ABS8ZCH5_9PSEU</name>
<evidence type="ECO:0000256" key="6">
    <source>
        <dbReference type="ARBA" id="ARBA00022683"/>
    </source>
</evidence>
<proteinExistence type="predicted"/>
<dbReference type="SUPFAM" id="SSF52728">
    <property type="entry name" value="PTS IIb component"/>
    <property type="match status" value="1"/>
</dbReference>
<keyword evidence="5" id="KW-0808">Transferase</keyword>
<keyword evidence="4 9" id="KW-0762">Sugar transport</keyword>
<reference evidence="9 10" key="1">
    <citation type="submission" date="2021-12" db="EMBL/GenBank/DDBJ databases">
        <title>Genome sequence of Kibdelosporangium philippinense ATCC 49844.</title>
        <authorList>
            <person name="Fedorov E.A."/>
            <person name="Omeragic M."/>
            <person name="Shalygina K.F."/>
            <person name="Maclea K.S."/>
        </authorList>
    </citation>
    <scope>NUCLEOTIDE SEQUENCE [LARGE SCALE GENOMIC DNA]</scope>
    <source>
        <strain evidence="9 10">ATCC 49844</strain>
    </source>
</reference>
<evidence type="ECO:0000256" key="7">
    <source>
        <dbReference type="ARBA" id="ARBA00022777"/>
    </source>
</evidence>